<organism evidence="2 3">
    <name type="scientific">Pelagomonas calceolata</name>
    <dbReference type="NCBI Taxonomy" id="35677"/>
    <lineage>
        <taxon>Eukaryota</taxon>
        <taxon>Sar</taxon>
        <taxon>Stramenopiles</taxon>
        <taxon>Ochrophyta</taxon>
        <taxon>Pelagophyceae</taxon>
        <taxon>Pelagomonadales</taxon>
        <taxon>Pelagomonadaceae</taxon>
        <taxon>Pelagomonas</taxon>
    </lineage>
</organism>
<evidence type="ECO:0008006" key="4">
    <source>
        <dbReference type="Google" id="ProtNLM"/>
    </source>
</evidence>
<dbReference type="EMBL" id="CAKKNE010000002">
    <property type="protein sequence ID" value="CAH0367418.1"/>
    <property type="molecule type" value="Genomic_DNA"/>
</dbReference>
<feature type="compositionally biased region" description="Basic and acidic residues" evidence="1">
    <location>
        <begin position="1"/>
        <end position="10"/>
    </location>
</feature>
<reference evidence="2" key="1">
    <citation type="submission" date="2021-11" db="EMBL/GenBank/DDBJ databases">
        <authorList>
            <consortium name="Genoscope - CEA"/>
            <person name="William W."/>
        </authorList>
    </citation>
    <scope>NUCLEOTIDE SEQUENCE</scope>
</reference>
<feature type="compositionally biased region" description="Basic residues" evidence="1">
    <location>
        <begin position="23"/>
        <end position="33"/>
    </location>
</feature>
<proteinExistence type="predicted"/>
<gene>
    <name evidence="2" type="ORF">PECAL_2P04390</name>
</gene>
<dbReference type="SUPFAM" id="SSF48371">
    <property type="entry name" value="ARM repeat"/>
    <property type="match status" value="1"/>
</dbReference>
<sequence length="767" mass="79443">MPKKPSDFLNKKRSRGNGDFARPKAKVGRKVKRRAGETDASFQTRQLSITEQSVAKDRAGAKVSRRGLTLDEHLGQLAHHSAKQRTAACDGAREITTAHGNEAWRCFAPLLDGAARLINDDDGATRRAASKLIRDAILPTAYGPGDAVADEQARQAAIVAAAPLFAARLGAALSSFDAGCRKEACSVLEALIKNAPDACRRKLASAAAKTLRAPLVNAVRVAGPPKDHEADAYRASLLRCCASVFLEGSPGPFSLAPEADVLEGDDRADGGVVTLYRGVTAADEAAPLSDETTDDGFGKRCVELAGDAVRRATAERATKGAVLRALEELEPLACLARRGRAAFHATRDALARAAPLRVREGARPDADLLAAAEASLVACALDADLKNAPKLAEALAPRLRGAARRSLARRVLLKRDTKAAANMLRAAGFDRADLQAKDARVLASAAQASARRATPARAAGPPAAWCAALASSAARADNTDDADFLLGALVDVARRCSSIDTAVAPHLEALVSNERCWPRAGALLAHLGAVPSEVVWAACATVSADATASIALLDALKARGSVDDAAALLLETTAAALTDAAHATAPGAATASVIFTAAAAASSAEPSRAVLARLAATAADAAAQPRDVAQRRRLARAETLVARLAVSVEPPDDAREAVAAACFRRLAAAERDSTKAEGGRIAVDALAARTALRAASCDLVQRACSGSDAPVKPRCALLALCRLLRDDRVASDFAAAARRAVVSDDESLMDVVRAAEAELSALDAVVA</sequence>
<keyword evidence="3" id="KW-1185">Reference proteome</keyword>
<protein>
    <recommendedName>
        <fullName evidence="4">Pre-rRNA-processing protein Ipi1 N-terminal domain-containing protein</fullName>
    </recommendedName>
</protein>
<dbReference type="Proteomes" id="UP000789595">
    <property type="component" value="Unassembled WGS sequence"/>
</dbReference>
<evidence type="ECO:0000313" key="2">
    <source>
        <dbReference type="EMBL" id="CAH0367418.1"/>
    </source>
</evidence>
<evidence type="ECO:0000313" key="3">
    <source>
        <dbReference type="Proteomes" id="UP000789595"/>
    </source>
</evidence>
<feature type="region of interest" description="Disordered" evidence="1">
    <location>
        <begin position="1"/>
        <end position="42"/>
    </location>
</feature>
<accession>A0A8J2S890</accession>
<dbReference type="InterPro" id="IPR016024">
    <property type="entry name" value="ARM-type_fold"/>
</dbReference>
<comment type="caution">
    <text evidence="2">The sequence shown here is derived from an EMBL/GenBank/DDBJ whole genome shotgun (WGS) entry which is preliminary data.</text>
</comment>
<evidence type="ECO:0000256" key="1">
    <source>
        <dbReference type="SAM" id="MobiDB-lite"/>
    </source>
</evidence>
<dbReference type="OrthoDB" id="361362at2759"/>
<dbReference type="AlphaFoldDB" id="A0A8J2S890"/>
<name>A0A8J2S890_9STRA</name>